<name>A0A0B6ZXT3_9EUPU</name>
<reference evidence="1" key="1">
    <citation type="submission" date="2014-12" db="EMBL/GenBank/DDBJ databases">
        <title>Insight into the proteome of Arion vulgaris.</title>
        <authorList>
            <person name="Aradska J."/>
            <person name="Bulat T."/>
            <person name="Smidak R."/>
            <person name="Sarate P."/>
            <person name="Gangsoo J."/>
            <person name="Sialana F."/>
            <person name="Bilban M."/>
            <person name="Lubec G."/>
        </authorList>
    </citation>
    <scope>NUCLEOTIDE SEQUENCE</scope>
    <source>
        <tissue evidence="1">Skin</tissue>
    </source>
</reference>
<protein>
    <submittedName>
        <fullName evidence="1">Uncharacterized protein</fullName>
    </submittedName>
</protein>
<dbReference type="AlphaFoldDB" id="A0A0B6ZXT3"/>
<dbReference type="EMBL" id="HACG01026518">
    <property type="protein sequence ID" value="CEK73383.1"/>
    <property type="molecule type" value="Transcribed_RNA"/>
</dbReference>
<evidence type="ECO:0000313" key="2">
    <source>
        <dbReference type="EMBL" id="CEK73384.1"/>
    </source>
</evidence>
<proteinExistence type="predicted"/>
<organism evidence="1">
    <name type="scientific">Arion vulgaris</name>
    <dbReference type="NCBI Taxonomy" id="1028688"/>
    <lineage>
        <taxon>Eukaryota</taxon>
        <taxon>Metazoa</taxon>
        <taxon>Spiralia</taxon>
        <taxon>Lophotrochozoa</taxon>
        <taxon>Mollusca</taxon>
        <taxon>Gastropoda</taxon>
        <taxon>Heterobranchia</taxon>
        <taxon>Euthyneura</taxon>
        <taxon>Panpulmonata</taxon>
        <taxon>Eupulmonata</taxon>
        <taxon>Stylommatophora</taxon>
        <taxon>Helicina</taxon>
        <taxon>Arionoidea</taxon>
        <taxon>Arionidae</taxon>
        <taxon>Arion</taxon>
    </lineage>
</organism>
<evidence type="ECO:0000313" key="1">
    <source>
        <dbReference type="EMBL" id="CEK73383.1"/>
    </source>
</evidence>
<sequence>MPSDTYHMQVTVVAQQVVVLEPSHMGLLGLKLHTDSKKWSIRGVSRAPSVLGQRGTTHHLYKPSRSLNNPWHITTFLELLDFFGHTKKKA</sequence>
<gene>
    <name evidence="1" type="primary">ORF86542</name>
    <name evidence="2" type="synonym">ORF86545</name>
</gene>
<dbReference type="EMBL" id="HACG01026519">
    <property type="protein sequence ID" value="CEK73384.1"/>
    <property type="molecule type" value="Transcribed_RNA"/>
</dbReference>
<accession>A0A0B6ZXT3</accession>